<proteinExistence type="predicted"/>
<accession>A0ABQ5KSV6</accession>
<dbReference type="InterPro" id="IPR013915">
    <property type="entry name" value="Prp19_cc"/>
</dbReference>
<dbReference type="Proteomes" id="UP001057375">
    <property type="component" value="Unassembled WGS sequence"/>
</dbReference>
<evidence type="ECO:0000313" key="2">
    <source>
        <dbReference type="EMBL" id="GKT34678.1"/>
    </source>
</evidence>
<evidence type="ECO:0000313" key="3">
    <source>
        <dbReference type="Proteomes" id="UP001057375"/>
    </source>
</evidence>
<dbReference type="SUPFAM" id="SSF101898">
    <property type="entry name" value="NHL repeat"/>
    <property type="match status" value="1"/>
</dbReference>
<feature type="domain" description="Prp19 coiled-coil region" evidence="1">
    <location>
        <begin position="10"/>
        <end position="69"/>
    </location>
</feature>
<keyword evidence="3" id="KW-1185">Reference proteome</keyword>
<sequence length="511" mass="57516">MEGKEPFVDYLDKLKERFDDIKHENYVLLQKLQEKTQALSKSVKYQEAATTVIERISKERDASIKMLDKLRKAMLELDPSFSQSAEKSDEKSPATYEELPFSILETIKEERAHLFSLRSTRGKMVFSAAQQIISKDEMTTGYYSSIFSDKISDIIDVLWVDDSSFIILHLLGIEVYSIDKSDKSDSFLISRASFVSFPSEFVPIAAVVVGGAGKCFSVCGDNGKILVFRNCTYMSDLVQNLSINEWDLWYSFQLSLPSTEIPSDSVVSKEEEEEKEEEETSRSKLLRVRLISHPSLPIFFISTPSIILVHCVGPQRSTYTHPYISHRADSPMCFHSDGLLFMIADKGENETDQTHGHLTVTDLFTGVENVFKTAQPIQGISMSGNGYIVCVQHESGVSLIDLRGIKSTKVEFFPLRDVSITGQSSWDSWGKYYFSPLVQTDHSDSSKPMVHVSSSLKDRTSRAGFKLEKQCEIDLPESLGRVVRISTHKWGRILVCGCSNGISVFELGSKQ</sequence>
<reference evidence="2" key="1">
    <citation type="submission" date="2022-03" db="EMBL/GenBank/DDBJ databases">
        <title>Draft genome sequence of Aduncisulcus paluster, a free-living microaerophilic Fornicata.</title>
        <authorList>
            <person name="Yuyama I."/>
            <person name="Kume K."/>
            <person name="Tamura T."/>
            <person name="Inagaki Y."/>
            <person name="Hashimoto T."/>
        </authorList>
    </citation>
    <scope>NUCLEOTIDE SEQUENCE</scope>
    <source>
        <strain evidence="2">NY0171</strain>
    </source>
</reference>
<gene>
    <name evidence="2" type="ORF">ADUPG1_007987</name>
</gene>
<dbReference type="EMBL" id="BQXS01010849">
    <property type="protein sequence ID" value="GKT34678.1"/>
    <property type="molecule type" value="Genomic_DNA"/>
</dbReference>
<comment type="caution">
    <text evidence="2">The sequence shown here is derived from an EMBL/GenBank/DDBJ whole genome shotgun (WGS) entry which is preliminary data.</text>
</comment>
<name>A0ABQ5KSV6_9EUKA</name>
<dbReference type="Pfam" id="PF08606">
    <property type="entry name" value="Prp19"/>
    <property type="match status" value="1"/>
</dbReference>
<protein>
    <recommendedName>
        <fullName evidence="1">Prp19 coiled-coil region domain-containing protein</fullName>
    </recommendedName>
</protein>
<evidence type="ECO:0000259" key="1">
    <source>
        <dbReference type="Pfam" id="PF08606"/>
    </source>
</evidence>
<organism evidence="2 3">
    <name type="scientific">Aduncisulcus paluster</name>
    <dbReference type="NCBI Taxonomy" id="2918883"/>
    <lineage>
        <taxon>Eukaryota</taxon>
        <taxon>Metamonada</taxon>
        <taxon>Carpediemonas-like organisms</taxon>
        <taxon>Aduncisulcus</taxon>
    </lineage>
</organism>